<feature type="chain" id="PRO_5001647014" description="Mid2 domain-containing protein" evidence="2">
    <location>
        <begin position="28"/>
        <end position="533"/>
    </location>
</feature>
<feature type="compositionally biased region" description="Polar residues" evidence="1">
    <location>
        <begin position="410"/>
        <end position="422"/>
    </location>
</feature>
<dbReference type="InParanoid" id="A0A067PU79"/>
<proteinExistence type="predicted"/>
<feature type="region of interest" description="Disordered" evidence="1">
    <location>
        <begin position="384"/>
        <end position="438"/>
    </location>
</feature>
<evidence type="ECO:0000256" key="2">
    <source>
        <dbReference type="SAM" id="SignalP"/>
    </source>
</evidence>
<feature type="region of interest" description="Disordered" evidence="1">
    <location>
        <begin position="460"/>
        <end position="533"/>
    </location>
</feature>
<dbReference type="EMBL" id="KL197727">
    <property type="protein sequence ID" value="KDQ54842.1"/>
    <property type="molecule type" value="Genomic_DNA"/>
</dbReference>
<reference evidence="4" key="1">
    <citation type="journal article" date="2014" name="Proc. Natl. Acad. Sci. U.S.A.">
        <title>Extensive sampling of basidiomycete genomes demonstrates inadequacy of the white-rot/brown-rot paradigm for wood decay fungi.</title>
        <authorList>
            <person name="Riley R."/>
            <person name="Salamov A.A."/>
            <person name="Brown D.W."/>
            <person name="Nagy L.G."/>
            <person name="Floudas D."/>
            <person name="Held B.W."/>
            <person name="Levasseur A."/>
            <person name="Lombard V."/>
            <person name="Morin E."/>
            <person name="Otillar R."/>
            <person name="Lindquist E.A."/>
            <person name="Sun H."/>
            <person name="LaButti K.M."/>
            <person name="Schmutz J."/>
            <person name="Jabbour D."/>
            <person name="Luo H."/>
            <person name="Baker S.E."/>
            <person name="Pisabarro A.G."/>
            <person name="Walton J.D."/>
            <person name="Blanchette R.A."/>
            <person name="Henrissat B."/>
            <person name="Martin F."/>
            <person name="Cullen D."/>
            <person name="Hibbett D.S."/>
            <person name="Grigoriev I.V."/>
        </authorList>
    </citation>
    <scope>NUCLEOTIDE SEQUENCE [LARGE SCALE GENOMIC DNA]</scope>
    <source>
        <strain evidence="4">MUCL 33604</strain>
    </source>
</reference>
<organism evidence="3 4">
    <name type="scientific">Jaapia argillacea MUCL 33604</name>
    <dbReference type="NCBI Taxonomy" id="933084"/>
    <lineage>
        <taxon>Eukaryota</taxon>
        <taxon>Fungi</taxon>
        <taxon>Dikarya</taxon>
        <taxon>Basidiomycota</taxon>
        <taxon>Agaricomycotina</taxon>
        <taxon>Agaricomycetes</taxon>
        <taxon>Agaricomycetidae</taxon>
        <taxon>Jaapiales</taxon>
        <taxon>Jaapiaceae</taxon>
        <taxon>Jaapia</taxon>
    </lineage>
</organism>
<feature type="compositionally biased region" description="Pro residues" evidence="1">
    <location>
        <begin position="393"/>
        <end position="407"/>
    </location>
</feature>
<sequence>MGASYFRLATAALWTGCFLTFTPAVKAKFTPFLEQGFYFDFAPASQAVPIPTTAQCDPIHLSWSRGSATGPNPNAPYYLQVYTSTFVVPFIIPAGNGLTFDWIVPFIPGTQFQICMFDANGVPGGCQRQYTVIPAINSTLDNPPVCQNLTYPASALDVQGAQSLGSWSQYGWPDQCTDLSITPKNGTPPFTLTIAPTLHPPANITSNSMAPINWTVSLSWGSPFYISLVDSQGNTWANGPLHSGGGGPTACLAQTDTVSGGSGLKPVVAIGTGVGGLALGALLGGLIAYFCSRPRGESHDDMDRVMPVRKTSDLDGGVHGFSSTSHQVYSSVPTAEPTLMSSANTRSFATTLDTRHTHNTIGSFGSLRAGGGGQYHIEPFVMPSETSHVTHPGSPPPTSPIHTPGPVPSLSHSNAESSTSRNAGRRNSERPNVYVVHHDGGRAPVTVYADNGAEIVELPPRYLDERSEAGGGGGGSRSERAPSDAGRSDGRSEGRSEAPSFRTLEPQRRSPGAVRKPQDSARTPPADPSSNWS</sequence>
<evidence type="ECO:0000313" key="4">
    <source>
        <dbReference type="Proteomes" id="UP000027265"/>
    </source>
</evidence>
<evidence type="ECO:0000256" key="1">
    <source>
        <dbReference type="SAM" id="MobiDB-lite"/>
    </source>
</evidence>
<dbReference type="OrthoDB" id="2563021at2759"/>
<keyword evidence="4" id="KW-1185">Reference proteome</keyword>
<evidence type="ECO:0008006" key="5">
    <source>
        <dbReference type="Google" id="ProtNLM"/>
    </source>
</evidence>
<dbReference type="STRING" id="933084.A0A067PU79"/>
<gene>
    <name evidence="3" type="ORF">JAAARDRAFT_196237</name>
</gene>
<dbReference type="HOGENOM" id="CLU_041803_0_0_1"/>
<feature type="compositionally biased region" description="Basic and acidic residues" evidence="1">
    <location>
        <begin position="477"/>
        <end position="496"/>
    </location>
</feature>
<keyword evidence="2" id="KW-0732">Signal</keyword>
<dbReference type="Proteomes" id="UP000027265">
    <property type="component" value="Unassembled WGS sequence"/>
</dbReference>
<accession>A0A067PU79</accession>
<evidence type="ECO:0000313" key="3">
    <source>
        <dbReference type="EMBL" id="KDQ54842.1"/>
    </source>
</evidence>
<name>A0A067PU79_9AGAM</name>
<protein>
    <recommendedName>
        <fullName evidence="5">Mid2 domain-containing protein</fullName>
    </recommendedName>
</protein>
<dbReference type="AlphaFoldDB" id="A0A067PU79"/>
<feature type="signal peptide" evidence="2">
    <location>
        <begin position="1"/>
        <end position="27"/>
    </location>
</feature>